<dbReference type="STRING" id="246200.SPO3023"/>
<dbReference type="EMBL" id="CP000031">
    <property type="protein sequence ID" value="AAV96259.1"/>
    <property type="molecule type" value="Genomic_DNA"/>
</dbReference>
<organism evidence="2 3">
    <name type="scientific">Ruegeria pomeroyi (strain ATCC 700808 / DSM 15171 / DSS-3)</name>
    <name type="common">Silicibacter pomeroyi</name>
    <dbReference type="NCBI Taxonomy" id="246200"/>
    <lineage>
        <taxon>Bacteria</taxon>
        <taxon>Pseudomonadati</taxon>
        <taxon>Pseudomonadota</taxon>
        <taxon>Alphaproteobacteria</taxon>
        <taxon>Rhodobacterales</taxon>
        <taxon>Roseobacteraceae</taxon>
        <taxon>Ruegeria</taxon>
    </lineage>
</organism>
<dbReference type="KEGG" id="sil:SPO3023"/>
<evidence type="ECO:0000313" key="2">
    <source>
        <dbReference type="EMBL" id="AAV96259.1"/>
    </source>
</evidence>
<dbReference type="Pfam" id="PF09350">
    <property type="entry name" value="DJC28_CD"/>
    <property type="match status" value="1"/>
</dbReference>
<evidence type="ECO:0000259" key="1">
    <source>
        <dbReference type="Pfam" id="PF09350"/>
    </source>
</evidence>
<sequence>MNTPIGVATGGGFCYAARMLNTLRSLIERQILKARAEGKLSGLEGEGKPLPDRSQEALSDPAVAAGFRIMAQAGVIPEEFSVKKQLDDARAAFAQLSDPAERKAAMARIADLEMRYNMARDARRAFLK</sequence>
<dbReference type="PaxDb" id="246200-SPO3023"/>
<reference evidence="2 3" key="1">
    <citation type="journal article" date="2004" name="Nature">
        <title>Genome sequence of Silicibacter pomeroyi reveals adaptations to the marine environment.</title>
        <authorList>
            <person name="Moran M.A."/>
            <person name="Buchan A."/>
            <person name="Gonzalez J.M."/>
            <person name="Heidelberg J.F."/>
            <person name="Whitman W.B."/>
            <person name="Kiene R.P."/>
            <person name="Henriksen J.R."/>
            <person name="King G.M."/>
            <person name="Belas R."/>
            <person name="Fuqua C."/>
            <person name="Brinkac L."/>
            <person name="Lewis M."/>
            <person name="Johri S."/>
            <person name="Weaver B."/>
            <person name="Pai G."/>
            <person name="Eisen J.A."/>
            <person name="Rahe E."/>
            <person name="Sheldon W.M."/>
            <person name="Ye W."/>
            <person name="Miller T.R."/>
            <person name="Carlton J."/>
            <person name="Rasko D.A."/>
            <person name="Paulsen I.T."/>
            <person name="Ren Q."/>
            <person name="Daugherty S.C."/>
            <person name="Deboy R.T."/>
            <person name="Dodson R.J."/>
            <person name="Durkin A.S."/>
            <person name="Madupu R."/>
            <person name="Nelson W.C."/>
            <person name="Sullivan S.A."/>
            <person name="Rosovitz M.J."/>
            <person name="Haft D.H."/>
            <person name="Selengut J."/>
            <person name="Ward N."/>
        </authorList>
    </citation>
    <scope>NUCLEOTIDE SEQUENCE [LARGE SCALE GENOMIC DNA]</scope>
    <source>
        <strain evidence="3">ATCC 700808 / DSM 15171 / DSS-3</strain>
    </source>
</reference>
<dbReference type="InterPro" id="IPR018961">
    <property type="entry name" value="DnaJ_homolog_subfam-C_membr-28"/>
</dbReference>
<name>Q5LP29_RUEPO</name>
<dbReference type="AlphaFoldDB" id="Q5LP29"/>
<evidence type="ECO:0000313" key="3">
    <source>
        <dbReference type="Proteomes" id="UP000001023"/>
    </source>
</evidence>
<keyword evidence="3" id="KW-1185">Reference proteome</keyword>
<reference evidence="2 3" key="2">
    <citation type="journal article" date="2014" name="Stand. Genomic Sci.">
        <title>An updated genome annotation for the model marine bacterium Ruegeria pomeroyi DSS-3.</title>
        <authorList>
            <person name="Rivers A.R."/>
            <person name="Smith C.B."/>
            <person name="Moran M.A."/>
        </authorList>
    </citation>
    <scope>GENOME REANNOTATION</scope>
    <source>
        <strain evidence="3">ATCC 700808 / DSM 15171 / DSS-3</strain>
    </source>
</reference>
<dbReference type="Proteomes" id="UP000001023">
    <property type="component" value="Chromosome"/>
</dbReference>
<proteinExistence type="predicted"/>
<accession>Q5LP29</accession>
<protein>
    <recommendedName>
        <fullName evidence="1">DnaJ homologue subfamily C member 28 conserved domain-containing protein</fullName>
    </recommendedName>
</protein>
<feature type="domain" description="DnaJ homologue subfamily C member 28 conserved" evidence="1">
    <location>
        <begin position="26"/>
        <end position="94"/>
    </location>
</feature>
<dbReference type="HOGENOM" id="CLU_129296_1_0_5"/>
<gene>
    <name evidence="2" type="ordered locus">SPO3023</name>
</gene>
<dbReference type="eggNOG" id="ENOG5032TM9">
    <property type="taxonomic scope" value="Bacteria"/>
</dbReference>